<proteinExistence type="predicted"/>
<name>A0A7S0N4J6_9CRYP</name>
<reference evidence="1" key="1">
    <citation type="submission" date="2021-01" db="EMBL/GenBank/DDBJ databases">
        <authorList>
            <person name="Corre E."/>
            <person name="Pelletier E."/>
            <person name="Niang G."/>
            <person name="Scheremetjew M."/>
            <person name="Finn R."/>
            <person name="Kale V."/>
            <person name="Holt S."/>
            <person name="Cochrane G."/>
            <person name="Meng A."/>
            <person name="Brown T."/>
            <person name="Cohen L."/>
        </authorList>
    </citation>
    <scope>NUCLEOTIDE SEQUENCE</scope>
    <source>
        <strain evidence="1">CCAP979/52</strain>
    </source>
</reference>
<dbReference type="EMBL" id="HBEZ01057479">
    <property type="protein sequence ID" value="CAD8659944.1"/>
    <property type="molecule type" value="Transcribed_RNA"/>
</dbReference>
<accession>A0A7S0N4J6</accession>
<gene>
    <name evidence="1" type="ORF">CCUR1050_LOCUS31527</name>
</gene>
<dbReference type="AlphaFoldDB" id="A0A7S0N4J6"/>
<protein>
    <submittedName>
        <fullName evidence="1">Uncharacterized protein</fullName>
    </submittedName>
</protein>
<evidence type="ECO:0000313" key="1">
    <source>
        <dbReference type="EMBL" id="CAD8659944.1"/>
    </source>
</evidence>
<sequence length="277" mass="31587">MIGEGEEIAEQFLRFPGMLNSSEMRDYEDLYHQDFQAILPSPKAGGGLYTISRDEWLFLQKALVKGFPDWNYNGRVWVPVSEPEGWEEIVHEKTGEKLQNVHILTRITGTHLGDGPTTLTLEGIDYKATGRRAAFPVEWWTLTVNHRLHRQLVRLQFIKVLDASACSTGGYSLVPGALFAIGRPLPPAPQALRHPFPCFPPGDAADLDDPSWWQVRLQIFQQITAKSDEERTEMKRLIDRQTAELRQHLDYLVAIENYLLQDRLDPREPPPDPAQPP</sequence>
<organism evidence="1">
    <name type="scientific">Cryptomonas curvata</name>
    <dbReference type="NCBI Taxonomy" id="233186"/>
    <lineage>
        <taxon>Eukaryota</taxon>
        <taxon>Cryptophyceae</taxon>
        <taxon>Cryptomonadales</taxon>
        <taxon>Cryptomonadaceae</taxon>
        <taxon>Cryptomonas</taxon>
    </lineage>
</organism>